<evidence type="ECO:0000313" key="3">
    <source>
        <dbReference type="Proteomes" id="UP000696413"/>
    </source>
</evidence>
<sequence length="290" mass="31377">MPREPADRRTLPVSVKPLPGEAVNSWLAAMARHLDLPWASFLGFILPPQNRTECHRLCQRDLTGYLTAWELAAISAATGVQAEAIVAMTLAGSAAAATSGATPPGRKNAQWPFGRSRFCPKCLQTSGGRWQLQWRLPWICACATHTCLLSDTCPACGQLQRTAGHWLIGAHVPTPERCSAPAPNGQCCGAPLSEASTLPLPAGHRFLENQAQLSEILTGTTVKIGLYQRAPVSTAQFLADLRLLTFRTAETMDHESLLSVLDSASSEATLVEWHNDEQRCLTRLSESAQS</sequence>
<reference evidence="2 3" key="1">
    <citation type="submission" date="2021-05" db="EMBL/GenBank/DDBJ databases">
        <title>Draft Genome Sequences of Clinical Respiratory Isolates of Mycobacterium goodii Recovered in Ireland.</title>
        <authorList>
            <person name="Flanagan P.R."/>
            <person name="Mok S."/>
            <person name="Roycroft E."/>
            <person name="Rogers T.R."/>
            <person name="Fitzgibbon M."/>
        </authorList>
    </citation>
    <scope>NUCLEOTIDE SEQUENCE [LARGE SCALE GENOMIC DNA]</scope>
    <source>
        <strain evidence="2 3">14IE55</strain>
    </source>
</reference>
<protein>
    <submittedName>
        <fullName evidence="2">TniQ family protein</fullName>
    </submittedName>
</protein>
<dbReference type="Proteomes" id="UP000696413">
    <property type="component" value="Unassembled WGS sequence"/>
</dbReference>
<keyword evidence="3" id="KW-1185">Reference proteome</keyword>
<evidence type="ECO:0000259" key="1">
    <source>
        <dbReference type="Pfam" id="PF06527"/>
    </source>
</evidence>
<name>A0ABS6HZP8_MYCGD</name>
<dbReference type="RefSeq" id="WP_214396047.1">
    <property type="nucleotide sequence ID" value="NZ_JAHBOL010000037.1"/>
</dbReference>
<accession>A0ABS6HZP8</accession>
<gene>
    <name evidence="2" type="ORF">KL859_29355</name>
</gene>
<dbReference type="Pfam" id="PF06527">
    <property type="entry name" value="TniQ"/>
    <property type="match status" value="1"/>
</dbReference>
<proteinExistence type="predicted"/>
<comment type="caution">
    <text evidence="2">The sequence shown here is derived from an EMBL/GenBank/DDBJ whole genome shotgun (WGS) entry which is preliminary data.</text>
</comment>
<feature type="domain" description="TniQ" evidence="1">
    <location>
        <begin position="12"/>
        <end position="149"/>
    </location>
</feature>
<dbReference type="InterPro" id="IPR009492">
    <property type="entry name" value="TniQ"/>
</dbReference>
<organism evidence="2 3">
    <name type="scientific">Mycolicibacterium goodii</name>
    <name type="common">Mycobacterium goodii</name>
    <dbReference type="NCBI Taxonomy" id="134601"/>
    <lineage>
        <taxon>Bacteria</taxon>
        <taxon>Bacillati</taxon>
        <taxon>Actinomycetota</taxon>
        <taxon>Actinomycetes</taxon>
        <taxon>Mycobacteriales</taxon>
        <taxon>Mycobacteriaceae</taxon>
        <taxon>Mycolicibacterium</taxon>
    </lineage>
</organism>
<evidence type="ECO:0000313" key="2">
    <source>
        <dbReference type="EMBL" id="MBU8826970.1"/>
    </source>
</evidence>
<dbReference type="EMBL" id="JAHBOM010000033">
    <property type="protein sequence ID" value="MBU8826970.1"/>
    <property type="molecule type" value="Genomic_DNA"/>
</dbReference>